<keyword evidence="12" id="KW-1185">Reference proteome</keyword>
<dbReference type="OrthoDB" id="9780160at2"/>
<feature type="transmembrane region" description="Helical" evidence="10">
    <location>
        <begin position="88"/>
        <end position="110"/>
    </location>
</feature>
<accession>A0A4Q0SYL3</accession>
<dbReference type="EMBL" id="RDSM01000003">
    <property type="protein sequence ID" value="RXH55070.1"/>
    <property type="molecule type" value="Genomic_DNA"/>
</dbReference>
<dbReference type="AlphaFoldDB" id="A0A4Q0SYL3"/>
<feature type="transmembrane region" description="Helical" evidence="10">
    <location>
        <begin position="42"/>
        <end position="67"/>
    </location>
</feature>
<dbReference type="InterPro" id="IPR050222">
    <property type="entry name" value="MATE_MdtK"/>
</dbReference>
<organism evidence="11 12">
    <name type="scientific">Granulicella sibirica</name>
    <dbReference type="NCBI Taxonomy" id="2479048"/>
    <lineage>
        <taxon>Bacteria</taxon>
        <taxon>Pseudomonadati</taxon>
        <taxon>Acidobacteriota</taxon>
        <taxon>Terriglobia</taxon>
        <taxon>Terriglobales</taxon>
        <taxon>Acidobacteriaceae</taxon>
        <taxon>Granulicella</taxon>
    </lineage>
</organism>
<feature type="transmembrane region" description="Helical" evidence="10">
    <location>
        <begin position="159"/>
        <end position="179"/>
    </location>
</feature>
<evidence type="ECO:0000256" key="10">
    <source>
        <dbReference type="SAM" id="Phobius"/>
    </source>
</evidence>
<dbReference type="GO" id="GO:0015297">
    <property type="term" value="F:antiporter activity"/>
    <property type="evidence" value="ECO:0007669"/>
    <property type="project" value="UniProtKB-KW"/>
</dbReference>
<keyword evidence="5 10" id="KW-0812">Transmembrane</keyword>
<protein>
    <recommendedName>
        <fullName evidence="9">Multidrug-efflux transporter</fullName>
    </recommendedName>
</protein>
<evidence type="ECO:0000256" key="1">
    <source>
        <dbReference type="ARBA" id="ARBA00004651"/>
    </source>
</evidence>
<sequence length="462" mass="49187">MPVKEQIRPMLTLALPLILAELGWMAMGIVDTIMVGHMDRPVLAIGSAALGQVLYNTVTFGIAGVLLGLDTYLSQSQGAGELDEANRWFLHGLILAGGLALSLITVVLLAPLALMRMPIDHGVLVGAVSFLHALNWGTPALFLYFALRRYLQAFNHVKPIAVALVTANLCNILMDWLLIYGHSWGHHWGSISIPAMGVYGAGLSTSISRLYLAVFLIVTILRVDRRHDYGLRRMTRRFEKARVWKLAALGAPAGAQIFVEISIFGAVTFLIGTMGAVPLAGHEIALNCASFTFMIPLAISAAASVRVGQAIGRKSPEQARSAGWAAIALGAGCMAVMSLILTVVPGVIAGSFTHDTSIIAATIPLLYVAAAFQFFDGLQITANGALRGAGNTHAGLYVQLLGYWVIGLPVGCWLGFHMKLGAVGLWMGLCAGLVVAGVLLTTTWARTTRKLETASVIEPSVR</sequence>
<dbReference type="PANTHER" id="PTHR43298:SF2">
    <property type="entry name" value="FMN_FAD EXPORTER YEEO-RELATED"/>
    <property type="match status" value="1"/>
</dbReference>
<evidence type="ECO:0000256" key="9">
    <source>
        <dbReference type="ARBA" id="ARBA00031636"/>
    </source>
</evidence>
<reference evidence="11 12" key="1">
    <citation type="submission" date="2018-11" db="EMBL/GenBank/DDBJ databases">
        <authorList>
            <person name="Mardanov A.V."/>
            <person name="Ravin N.V."/>
            <person name="Dedysh S.N."/>
        </authorList>
    </citation>
    <scope>NUCLEOTIDE SEQUENCE [LARGE SCALE GENOMIC DNA]</scope>
    <source>
        <strain evidence="11 12">AF10</strain>
    </source>
</reference>
<evidence type="ECO:0000313" key="11">
    <source>
        <dbReference type="EMBL" id="RXH55070.1"/>
    </source>
</evidence>
<evidence type="ECO:0000256" key="4">
    <source>
        <dbReference type="ARBA" id="ARBA00022475"/>
    </source>
</evidence>
<feature type="transmembrane region" description="Helical" evidence="10">
    <location>
        <begin position="396"/>
        <end position="416"/>
    </location>
</feature>
<comment type="caution">
    <text evidence="11">The sequence shown here is derived from an EMBL/GenBank/DDBJ whole genome shotgun (WGS) entry which is preliminary data.</text>
</comment>
<reference evidence="12" key="2">
    <citation type="submission" date="2019-02" db="EMBL/GenBank/DDBJ databases">
        <title>Granulicella sibirica sp. nov., a psychrotolerant acidobacterium isolated from an organic soil layer in forested tundra, West Siberia.</title>
        <authorList>
            <person name="Oshkin I.Y."/>
            <person name="Kulichevskaya I.S."/>
            <person name="Rijpstra W.I.C."/>
            <person name="Sinninghe Damste J.S."/>
            <person name="Rakitin A.L."/>
            <person name="Ravin N.V."/>
            <person name="Dedysh S.N."/>
        </authorList>
    </citation>
    <scope>NUCLEOTIDE SEQUENCE [LARGE SCALE GENOMIC DNA]</scope>
    <source>
        <strain evidence="12">AF10</strain>
    </source>
</reference>
<keyword evidence="4" id="KW-1003">Cell membrane</keyword>
<keyword evidence="3" id="KW-0050">Antiport</keyword>
<gene>
    <name evidence="11" type="ORF">GRAN_4174</name>
</gene>
<feature type="transmembrane region" description="Helical" evidence="10">
    <location>
        <begin position="284"/>
        <end position="303"/>
    </location>
</feature>
<proteinExistence type="predicted"/>
<dbReference type="NCBIfam" id="TIGR00797">
    <property type="entry name" value="matE"/>
    <property type="match status" value="1"/>
</dbReference>
<dbReference type="Pfam" id="PF01554">
    <property type="entry name" value="MatE"/>
    <property type="match status" value="2"/>
</dbReference>
<evidence type="ECO:0000256" key="6">
    <source>
        <dbReference type="ARBA" id="ARBA00022989"/>
    </source>
</evidence>
<dbReference type="InterPro" id="IPR048279">
    <property type="entry name" value="MdtK-like"/>
</dbReference>
<dbReference type="Proteomes" id="UP000289437">
    <property type="component" value="Unassembled WGS sequence"/>
</dbReference>
<dbReference type="GO" id="GO:0042910">
    <property type="term" value="F:xenobiotic transmembrane transporter activity"/>
    <property type="evidence" value="ECO:0007669"/>
    <property type="project" value="InterPro"/>
</dbReference>
<feature type="transmembrane region" description="Helical" evidence="10">
    <location>
        <begin position="122"/>
        <end position="147"/>
    </location>
</feature>
<dbReference type="GO" id="GO:0005886">
    <property type="term" value="C:plasma membrane"/>
    <property type="evidence" value="ECO:0007669"/>
    <property type="project" value="UniProtKB-SubCell"/>
</dbReference>
<dbReference type="InterPro" id="IPR002528">
    <property type="entry name" value="MATE_fam"/>
</dbReference>
<keyword evidence="7" id="KW-0406">Ion transport</keyword>
<dbReference type="PIRSF" id="PIRSF006603">
    <property type="entry name" value="DinF"/>
    <property type="match status" value="1"/>
</dbReference>
<feature type="transmembrane region" description="Helical" evidence="10">
    <location>
        <begin position="358"/>
        <end position="375"/>
    </location>
</feature>
<dbReference type="CDD" id="cd13131">
    <property type="entry name" value="MATE_NorM_like"/>
    <property type="match status" value="1"/>
</dbReference>
<evidence type="ECO:0000256" key="5">
    <source>
        <dbReference type="ARBA" id="ARBA00022692"/>
    </source>
</evidence>
<evidence type="ECO:0000313" key="12">
    <source>
        <dbReference type="Proteomes" id="UP000289437"/>
    </source>
</evidence>
<dbReference type="PANTHER" id="PTHR43298">
    <property type="entry name" value="MULTIDRUG RESISTANCE PROTEIN NORM-RELATED"/>
    <property type="match status" value="1"/>
</dbReference>
<keyword evidence="8 10" id="KW-0472">Membrane</keyword>
<feature type="transmembrane region" description="Helical" evidence="10">
    <location>
        <begin position="12"/>
        <end position="30"/>
    </location>
</feature>
<evidence type="ECO:0000256" key="7">
    <source>
        <dbReference type="ARBA" id="ARBA00023065"/>
    </source>
</evidence>
<feature type="transmembrane region" description="Helical" evidence="10">
    <location>
        <begin position="422"/>
        <end position="445"/>
    </location>
</feature>
<feature type="transmembrane region" description="Helical" evidence="10">
    <location>
        <begin position="324"/>
        <end position="352"/>
    </location>
</feature>
<evidence type="ECO:0000256" key="3">
    <source>
        <dbReference type="ARBA" id="ARBA00022449"/>
    </source>
</evidence>
<feature type="transmembrane region" description="Helical" evidence="10">
    <location>
        <begin position="199"/>
        <end position="223"/>
    </location>
</feature>
<dbReference type="RefSeq" id="WP_128914748.1">
    <property type="nucleotide sequence ID" value="NZ_RDSM01000003.1"/>
</dbReference>
<name>A0A4Q0SYL3_9BACT</name>
<keyword evidence="6 10" id="KW-1133">Transmembrane helix</keyword>
<comment type="subcellular location">
    <subcellularLocation>
        <location evidence="1">Cell membrane</location>
        <topology evidence="1">Multi-pass membrane protein</topology>
    </subcellularLocation>
</comment>
<evidence type="ECO:0000256" key="2">
    <source>
        <dbReference type="ARBA" id="ARBA00022448"/>
    </source>
</evidence>
<dbReference type="GO" id="GO:0006811">
    <property type="term" value="P:monoatomic ion transport"/>
    <property type="evidence" value="ECO:0007669"/>
    <property type="project" value="UniProtKB-KW"/>
</dbReference>
<keyword evidence="2" id="KW-0813">Transport</keyword>
<feature type="transmembrane region" description="Helical" evidence="10">
    <location>
        <begin position="243"/>
        <end position="272"/>
    </location>
</feature>
<evidence type="ECO:0000256" key="8">
    <source>
        <dbReference type="ARBA" id="ARBA00023136"/>
    </source>
</evidence>